<name>A0AAE0VNI8_9BIVA</name>
<evidence type="ECO:0000313" key="1">
    <source>
        <dbReference type="EMBL" id="KAK3583382.1"/>
    </source>
</evidence>
<evidence type="ECO:0000313" key="2">
    <source>
        <dbReference type="Proteomes" id="UP001195483"/>
    </source>
</evidence>
<reference evidence="1" key="2">
    <citation type="journal article" date="2021" name="Genome Biol. Evol.">
        <title>Developing a high-quality reference genome for a parasitic bivalve with doubly uniparental inheritance (Bivalvia: Unionida).</title>
        <authorList>
            <person name="Smith C.H."/>
        </authorList>
    </citation>
    <scope>NUCLEOTIDE SEQUENCE</scope>
    <source>
        <strain evidence="1">CHS0354</strain>
        <tissue evidence="1">Mantle</tissue>
    </source>
</reference>
<protein>
    <submittedName>
        <fullName evidence="1">Uncharacterized protein</fullName>
    </submittedName>
</protein>
<gene>
    <name evidence="1" type="ORF">CHS0354_040345</name>
</gene>
<accession>A0AAE0VNI8</accession>
<dbReference type="EMBL" id="JAEAOA010002335">
    <property type="protein sequence ID" value="KAK3583382.1"/>
    <property type="molecule type" value="Genomic_DNA"/>
</dbReference>
<dbReference type="AlphaFoldDB" id="A0AAE0VNI8"/>
<organism evidence="1 2">
    <name type="scientific">Potamilus streckersoni</name>
    <dbReference type="NCBI Taxonomy" id="2493646"/>
    <lineage>
        <taxon>Eukaryota</taxon>
        <taxon>Metazoa</taxon>
        <taxon>Spiralia</taxon>
        <taxon>Lophotrochozoa</taxon>
        <taxon>Mollusca</taxon>
        <taxon>Bivalvia</taxon>
        <taxon>Autobranchia</taxon>
        <taxon>Heteroconchia</taxon>
        <taxon>Palaeoheterodonta</taxon>
        <taxon>Unionida</taxon>
        <taxon>Unionoidea</taxon>
        <taxon>Unionidae</taxon>
        <taxon>Ambleminae</taxon>
        <taxon>Lampsilini</taxon>
        <taxon>Potamilus</taxon>
    </lineage>
</organism>
<keyword evidence="2" id="KW-1185">Reference proteome</keyword>
<reference evidence="1" key="3">
    <citation type="submission" date="2023-05" db="EMBL/GenBank/DDBJ databases">
        <authorList>
            <person name="Smith C.H."/>
        </authorList>
    </citation>
    <scope>NUCLEOTIDE SEQUENCE</scope>
    <source>
        <strain evidence="1">CHS0354</strain>
        <tissue evidence="1">Mantle</tissue>
    </source>
</reference>
<reference evidence="1" key="1">
    <citation type="journal article" date="2021" name="Genome Biol. Evol.">
        <title>A High-Quality Reference Genome for a Parasitic Bivalve with Doubly Uniparental Inheritance (Bivalvia: Unionida).</title>
        <authorList>
            <person name="Smith C.H."/>
        </authorList>
    </citation>
    <scope>NUCLEOTIDE SEQUENCE</scope>
    <source>
        <strain evidence="1">CHS0354</strain>
    </source>
</reference>
<dbReference type="Proteomes" id="UP001195483">
    <property type="component" value="Unassembled WGS sequence"/>
</dbReference>
<feature type="non-terminal residue" evidence="1">
    <location>
        <position position="54"/>
    </location>
</feature>
<comment type="caution">
    <text evidence="1">The sequence shown here is derived from an EMBL/GenBank/DDBJ whole genome shotgun (WGS) entry which is preliminary data.</text>
</comment>
<proteinExistence type="predicted"/>
<sequence>MAASLDPFERVTVAKKRMKDYFLHVVNGIDMLYRGIQHNTIRIHVILRALVILE</sequence>